<organism evidence="6 7">
    <name type="scientific">Helobdella robusta</name>
    <name type="common">Californian leech</name>
    <dbReference type="NCBI Taxonomy" id="6412"/>
    <lineage>
        <taxon>Eukaryota</taxon>
        <taxon>Metazoa</taxon>
        <taxon>Spiralia</taxon>
        <taxon>Lophotrochozoa</taxon>
        <taxon>Annelida</taxon>
        <taxon>Clitellata</taxon>
        <taxon>Hirudinea</taxon>
        <taxon>Rhynchobdellida</taxon>
        <taxon>Glossiphoniidae</taxon>
        <taxon>Helobdella</taxon>
    </lineage>
</organism>
<dbReference type="RefSeq" id="XP_009024061.1">
    <property type="nucleotide sequence ID" value="XM_009025813.1"/>
</dbReference>
<dbReference type="CDD" id="cd16448">
    <property type="entry name" value="RING-H2"/>
    <property type="match status" value="1"/>
</dbReference>
<dbReference type="OrthoDB" id="8062037at2759"/>
<protein>
    <recommendedName>
        <fullName evidence="4">RING-type domain-containing protein</fullName>
    </recommendedName>
</protein>
<dbReference type="KEGG" id="hro:HELRODRAFT_177668"/>
<reference evidence="7" key="1">
    <citation type="submission" date="2012-12" db="EMBL/GenBank/DDBJ databases">
        <authorList>
            <person name="Hellsten U."/>
            <person name="Grimwood J."/>
            <person name="Chapman J.A."/>
            <person name="Shapiro H."/>
            <person name="Aerts A."/>
            <person name="Otillar R.P."/>
            <person name="Terry A.Y."/>
            <person name="Boore J.L."/>
            <person name="Simakov O."/>
            <person name="Marletaz F."/>
            <person name="Cho S.-J."/>
            <person name="Edsinger-Gonzales E."/>
            <person name="Havlak P."/>
            <person name="Kuo D.-H."/>
            <person name="Larsson T."/>
            <person name="Lv J."/>
            <person name="Arendt D."/>
            <person name="Savage R."/>
            <person name="Osoegawa K."/>
            <person name="de Jong P."/>
            <person name="Lindberg D.R."/>
            <person name="Seaver E.C."/>
            <person name="Weisblat D.A."/>
            <person name="Putnam N.H."/>
            <person name="Grigoriev I.V."/>
            <person name="Rokhsar D.S."/>
        </authorList>
    </citation>
    <scope>NUCLEOTIDE SEQUENCE</scope>
</reference>
<dbReference type="InterPro" id="IPR013083">
    <property type="entry name" value="Znf_RING/FYVE/PHD"/>
</dbReference>
<accession>T1FC15</accession>
<evidence type="ECO:0000259" key="4">
    <source>
        <dbReference type="PROSITE" id="PS50089"/>
    </source>
</evidence>
<keyword evidence="2" id="KW-0862">Zinc</keyword>
<evidence type="ECO:0000313" key="6">
    <source>
        <dbReference type="EnsemblMetazoa" id="HelroP177668"/>
    </source>
</evidence>
<reference evidence="6" key="3">
    <citation type="submission" date="2015-06" db="UniProtKB">
        <authorList>
            <consortium name="EnsemblMetazoa"/>
        </authorList>
    </citation>
    <scope>IDENTIFICATION</scope>
</reference>
<dbReference type="HOGENOM" id="CLU_081683_0_0_1"/>
<keyword evidence="1 3" id="KW-0479">Metal-binding</keyword>
<dbReference type="GeneID" id="20206364"/>
<dbReference type="InterPro" id="IPR001841">
    <property type="entry name" value="Znf_RING"/>
</dbReference>
<dbReference type="STRING" id="6412.T1FC15"/>
<dbReference type="Proteomes" id="UP000015101">
    <property type="component" value="Unassembled WGS sequence"/>
</dbReference>
<dbReference type="Pfam" id="PF13639">
    <property type="entry name" value="zf-RING_2"/>
    <property type="match status" value="1"/>
</dbReference>
<dbReference type="AlphaFoldDB" id="T1FC15"/>
<evidence type="ECO:0000256" key="2">
    <source>
        <dbReference type="ARBA" id="ARBA00022833"/>
    </source>
</evidence>
<dbReference type="PANTHER" id="PTHR45676">
    <property type="entry name" value="RING-H2 FINGER PROTEIN ATL51-RELATED"/>
    <property type="match status" value="1"/>
</dbReference>
<evidence type="ECO:0000256" key="1">
    <source>
        <dbReference type="ARBA" id="ARBA00022771"/>
    </source>
</evidence>
<dbReference type="SUPFAM" id="SSF57850">
    <property type="entry name" value="RING/U-box"/>
    <property type="match status" value="1"/>
</dbReference>
<evidence type="ECO:0000256" key="3">
    <source>
        <dbReference type="PROSITE-ProRule" id="PRU00175"/>
    </source>
</evidence>
<evidence type="ECO:0000313" key="7">
    <source>
        <dbReference type="Proteomes" id="UP000015101"/>
    </source>
</evidence>
<name>T1FC15_HELRO</name>
<keyword evidence="7" id="KW-1185">Reference proteome</keyword>
<sequence length="225" mass="26700">MSVNAASLDKVADNYLLKFLRETDETRLNFYKNFPDKYINGCKITENQVIFLSRIISSNTTSLPRSRYEQMLRLIPSSKIAYKLMEKMQDYYYDEFLKNPTVEREFYFDENFCGTNVKGRIEHHDSFYVDFATHRRYKLLFVPGKFYNDECSICGSEFDEMTLVHKLTCGHAFHFQCLDMWLQNKTSCPHCRTVVVKRLKKTKNIHIDDQSNEFVISIQTETSYK</sequence>
<evidence type="ECO:0000313" key="5">
    <source>
        <dbReference type="EMBL" id="ESN97995.1"/>
    </source>
</evidence>
<dbReference type="GO" id="GO:0008270">
    <property type="term" value="F:zinc ion binding"/>
    <property type="evidence" value="ECO:0007669"/>
    <property type="project" value="UniProtKB-KW"/>
</dbReference>
<dbReference type="PANTHER" id="PTHR45676:SF41">
    <property type="entry name" value="RING-H2 FINGER PROTEIN ATL66"/>
    <property type="match status" value="1"/>
</dbReference>
<dbReference type="PROSITE" id="PS50089">
    <property type="entry name" value="ZF_RING_2"/>
    <property type="match status" value="1"/>
</dbReference>
<dbReference type="EMBL" id="AMQM01006123">
    <property type="status" value="NOT_ANNOTATED_CDS"/>
    <property type="molecule type" value="Genomic_DNA"/>
</dbReference>
<dbReference type="CTD" id="20206364"/>
<reference evidence="5 7" key="2">
    <citation type="journal article" date="2013" name="Nature">
        <title>Insights into bilaterian evolution from three spiralian genomes.</title>
        <authorList>
            <person name="Simakov O."/>
            <person name="Marletaz F."/>
            <person name="Cho S.J."/>
            <person name="Edsinger-Gonzales E."/>
            <person name="Havlak P."/>
            <person name="Hellsten U."/>
            <person name="Kuo D.H."/>
            <person name="Larsson T."/>
            <person name="Lv J."/>
            <person name="Arendt D."/>
            <person name="Savage R."/>
            <person name="Osoegawa K."/>
            <person name="de Jong P."/>
            <person name="Grimwood J."/>
            <person name="Chapman J.A."/>
            <person name="Shapiro H."/>
            <person name="Aerts A."/>
            <person name="Otillar R.P."/>
            <person name="Terry A.Y."/>
            <person name="Boore J.L."/>
            <person name="Grigoriev I.V."/>
            <person name="Lindberg D.R."/>
            <person name="Seaver E.C."/>
            <person name="Weisblat D.A."/>
            <person name="Putnam N.H."/>
            <person name="Rokhsar D.S."/>
        </authorList>
    </citation>
    <scope>NUCLEOTIDE SEQUENCE</scope>
</reference>
<dbReference type="SMART" id="SM00184">
    <property type="entry name" value="RING"/>
    <property type="match status" value="1"/>
</dbReference>
<dbReference type="InParanoid" id="T1FC15"/>
<proteinExistence type="predicted"/>
<keyword evidence="1 3" id="KW-0863">Zinc-finger</keyword>
<dbReference type="EnsemblMetazoa" id="HelroT177668">
    <property type="protein sequence ID" value="HelroP177668"/>
    <property type="gene ID" value="HelroG177668"/>
</dbReference>
<feature type="domain" description="RING-type" evidence="4">
    <location>
        <begin position="151"/>
        <end position="192"/>
    </location>
</feature>
<dbReference type="Gene3D" id="3.30.40.10">
    <property type="entry name" value="Zinc/RING finger domain, C3HC4 (zinc finger)"/>
    <property type="match status" value="1"/>
</dbReference>
<gene>
    <name evidence="6" type="primary">20206364</name>
    <name evidence="5" type="ORF">HELRODRAFT_177668</name>
</gene>
<dbReference type="EMBL" id="KB097269">
    <property type="protein sequence ID" value="ESN97995.1"/>
    <property type="molecule type" value="Genomic_DNA"/>
</dbReference>